<gene>
    <name evidence="4" type="ORF">TSTA_046330</name>
</gene>
<dbReference type="Gene3D" id="3.90.550.10">
    <property type="entry name" value="Spore Coat Polysaccharide Biosynthesis Protein SpsA, Chain A"/>
    <property type="match status" value="1"/>
</dbReference>
<dbReference type="PANTHER" id="PTHR31306:SF8">
    <property type="entry name" value="GLYCOSYLTRANSFERASE FAMILY 34 PROTEIN"/>
    <property type="match status" value="1"/>
</dbReference>
<dbReference type="OMA" id="FWNKPSY"/>
<evidence type="ECO:0008006" key="6">
    <source>
        <dbReference type="Google" id="ProtNLM"/>
    </source>
</evidence>
<keyword evidence="2" id="KW-0328">Glycosyltransferase</keyword>
<evidence type="ECO:0000313" key="4">
    <source>
        <dbReference type="EMBL" id="EED15179.1"/>
    </source>
</evidence>
<dbReference type="GO" id="GO:0006487">
    <property type="term" value="P:protein N-linked glycosylation"/>
    <property type="evidence" value="ECO:0007669"/>
    <property type="project" value="TreeGrafter"/>
</dbReference>
<dbReference type="SUPFAM" id="SSF53448">
    <property type="entry name" value="Nucleotide-diphospho-sugar transferases"/>
    <property type="match status" value="1"/>
</dbReference>
<dbReference type="InParanoid" id="B8MJH9"/>
<reference evidence="5" key="1">
    <citation type="journal article" date="2015" name="Genome Announc.">
        <title>Genome sequence of the AIDS-associated pathogen Penicillium marneffei (ATCC18224) and its near taxonomic relative Talaromyces stipitatus (ATCC10500).</title>
        <authorList>
            <person name="Nierman W.C."/>
            <person name="Fedorova-Abrams N.D."/>
            <person name="Andrianopoulos A."/>
        </authorList>
    </citation>
    <scope>NUCLEOTIDE SEQUENCE [LARGE SCALE GENOMIC DNA]</scope>
    <source>
        <strain evidence="5">ATCC 10500 / CBS 375.48 / QM 6759 / NRRL 1006</strain>
    </source>
</reference>
<name>B8MJH9_TALSN</name>
<dbReference type="AlphaFoldDB" id="B8MJH9"/>
<proteinExistence type="inferred from homology"/>
<dbReference type="PhylomeDB" id="B8MJH9"/>
<accession>B8MJH9</accession>
<evidence type="ECO:0000256" key="3">
    <source>
        <dbReference type="ARBA" id="ARBA00022679"/>
    </source>
</evidence>
<dbReference type="Pfam" id="PF05637">
    <property type="entry name" value="Glyco_transf_34"/>
    <property type="match status" value="1"/>
</dbReference>
<dbReference type="InterPro" id="IPR008630">
    <property type="entry name" value="Glyco_trans_34"/>
</dbReference>
<evidence type="ECO:0000313" key="5">
    <source>
        <dbReference type="Proteomes" id="UP000001745"/>
    </source>
</evidence>
<dbReference type="GO" id="GO:0000139">
    <property type="term" value="C:Golgi membrane"/>
    <property type="evidence" value="ECO:0007669"/>
    <property type="project" value="TreeGrafter"/>
</dbReference>
<dbReference type="Proteomes" id="UP000001745">
    <property type="component" value="Unassembled WGS sequence"/>
</dbReference>
<dbReference type="eggNOG" id="ENOG502SDCI">
    <property type="taxonomic scope" value="Eukaryota"/>
</dbReference>
<dbReference type="GeneID" id="8099544"/>
<protein>
    <recommendedName>
        <fullName evidence="6">Galactosyl transferase GMA12/MNN10 family protein</fullName>
    </recommendedName>
</protein>
<evidence type="ECO:0000256" key="1">
    <source>
        <dbReference type="ARBA" id="ARBA00005664"/>
    </source>
</evidence>
<dbReference type="RefSeq" id="XP_002485132.1">
    <property type="nucleotide sequence ID" value="XM_002485087.1"/>
</dbReference>
<dbReference type="HOGENOM" id="CLU_039079_1_0_1"/>
<dbReference type="PANTHER" id="PTHR31306">
    <property type="entry name" value="ALPHA-1,6-MANNOSYLTRANSFERASE MNN11-RELATED"/>
    <property type="match status" value="1"/>
</dbReference>
<sequence length="366" mass="41190">MPQGFTRRAIGALLTATALLLIWRISNYDVVTSLSPSSSSSSSANNQLSKSGGNPRRIAKVSMLYGNPNPLYERALRSHERHAQRWGYPMYVLEEDISEGFWNKPSYVLSLVIQELAKPPTKRCEWLMWVDADSIIINPAIPADIFLPPSDLSEIHFVASKDQNGLNTGIVFFHVHPWTVSMLVETLAHPLYLPDIDLGRSADQEAMARIMAKQTGGPEGQGYAAGMAYLPRPWINTYEWHHAYEGKKGDMLVHFPGLEDDRWPHMANWLDIVEKTPLEWEVPLKESGYDELTRVFWAKFRAARDLANSVQEDIWLEPAGSSTSMRQAAVNNVRLALQQHADEPEVLQQQVAELKAAVKEETSGRS</sequence>
<organism evidence="4 5">
    <name type="scientific">Talaromyces stipitatus (strain ATCC 10500 / CBS 375.48 / QM 6759 / NRRL 1006)</name>
    <name type="common">Penicillium stipitatum</name>
    <dbReference type="NCBI Taxonomy" id="441959"/>
    <lineage>
        <taxon>Eukaryota</taxon>
        <taxon>Fungi</taxon>
        <taxon>Dikarya</taxon>
        <taxon>Ascomycota</taxon>
        <taxon>Pezizomycotina</taxon>
        <taxon>Eurotiomycetes</taxon>
        <taxon>Eurotiomycetidae</taxon>
        <taxon>Eurotiales</taxon>
        <taxon>Trichocomaceae</taxon>
        <taxon>Talaromyces</taxon>
        <taxon>Talaromyces sect. Talaromyces</taxon>
    </lineage>
</organism>
<evidence type="ECO:0000256" key="2">
    <source>
        <dbReference type="ARBA" id="ARBA00022676"/>
    </source>
</evidence>
<comment type="similarity">
    <text evidence="1">Belongs to the glycosyltransferase 34 family.</text>
</comment>
<dbReference type="EMBL" id="EQ962657">
    <property type="protein sequence ID" value="EED15179.1"/>
    <property type="molecule type" value="Genomic_DNA"/>
</dbReference>
<keyword evidence="3" id="KW-0808">Transferase</keyword>
<dbReference type="STRING" id="441959.B8MJH9"/>
<dbReference type="InterPro" id="IPR029044">
    <property type="entry name" value="Nucleotide-diphossugar_trans"/>
</dbReference>
<dbReference type="OrthoDB" id="407658at2759"/>
<dbReference type="GO" id="GO:0016757">
    <property type="term" value="F:glycosyltransferase activity"/>
    <property type="evidence" value="ECO:0007669"/>
    <property type="project" value="UniProtKB-KW"/>
</dbReference>
<keyword evidence="5" id="KW-1185">Reference proteome</keyword>
<dbReference type="VEuPathDB" id="FungiDB:TSTA_046330"/>